<protein>
    <submittedName>
        <fullName evidence="2">Uncharacterized protein</fullName>
    </submittedName>
</protein>
<comment type="caution">
    <text evidence="2">The sequence shown here is derived from an EMBL/GenBank/DDBJ whole genome shotgun (WGS) entry which is preliminary data.</text>
</comment>
<dbReference type="SUPFAM" id="SSF52540">
    <property type="entry name" value="P-loop containing nucleoside triphosphate hydrolases"/>
    <property type="match status" value="1"/>
</dbReference>
<proteinExistence type="predicted"/>
<dbReference type="AlphaFoldDB" id="A0AA41PW72"/>
<feature type="compositionally biased region" description="Basic and acidic residues" evidence="1">
    <location>
        <begin position="516"/>
        <end position="525"/>
    </location>
</feature>
<feature type="compositionally biased region" description="Basic and acidic residues" evidence="1">
    <location>
        <begin position="494"/>
        <end position="503"/>
    </location>
</feature>
<evidence type="ECO:0000313" key="2">
    <source>
        <dbReference type="EMBL" id="MCF2526029.1"/>
    </source>
</evidence>
<sequence>MTANASLVQVHLAAPRVKPQRRTHIERLPRRGAGPLGRDDETALVLRSIADNEPVQVYGADGIGKSTLIRHAALELDGRDGVVFLDGYGKELDDLLQSVFEACYDSPGYRPSDGELHALLADIRLCLVVDDFDEPSRHLARLQDAIPVGTVLVASGERTLWGHGQALELAGIPQSAALQLFAGELRRELSPADEVGVSLLWEACSGHPFKLLRAAALGRRDAGTGLARLPAPAEVPEILHDFITAATSVESEILGLLSVAQAAEVSIDLLAVLLAPSATAEAVRSTAARLAAFGLLTRTDEKVRVSPDVVAALATDPGQDTARIAEITGRMTAWAMAHDTSVAAVAEHGPLIAAWIEAAGRSGRPDLGVGLARAAAPAAACSLRWGAWGRILTRGLTAAQQAGDERARAYFTHETGVRSLLTGKRIAAVAAFAAAAAVWRSLGDDGGAGIAEHGQALADPHGTTTGSPGLDSGAQSAQGGSPSADGNQASDPPHLGDGHDNGADSRPGSADGHSGGAEHAKEPGSVDHGAADTIPTPRRPGIDGHTPPGGGVAPGGLTLTAKLVIGVTLLALGGGGLWVLGQGGGGGAKPSVPLRVQVATDVFEVGAMPGTTEGTCRVEAGQTDCTKIVQVAKGERGPVTVVPDGPLPAGVGIVYWGCDEGAASAICTVTADAERSICVTTTSPKDTAARSRCAALGGAGQEAPTPTALGTSPASISPSPAPGGSNADPQPAFDPCVILKPSDLQRTAGYLAVATELDVRRNSDPGNNGAAFFAQCAYYTPPNTDNSASVEWSYQPSLKNSSSTECRRIDISGNSWICPYGRNVEEVRVQLGNGTGLVVRVRRQQGWDSTGDIAAAQALMKIILSRI</sequence>
<dbReference type="InterPro" id="IPR027417">
    <property type="entry name" value="P-loop_NTPase"/>
</dbReference>
<evidence type="ECO:0000256" key="1">
    <source>
        <dbReference type="SAM" id="MobiDB-lite"/>
    </source>
</evidence>
<dbReference type="RefSeq" id="WP_235050091.1">
    <property type="nucleotide sequence ID" value="NZ_JAKFHA010000001.1"/>
</dbReference>
<feature type="region of interest" description="Disordered" evidence="1">
    <location>
        <begin position="451"/>
        <end position="553"/>
    </location>
</feature>
<evidence type="ECO:0000313" key="3">
    <source>
        <dbReference type="Proteomes" id="UP001165378"/>
    </source>
</evidence>
<name>A0AA41PW72_9ACTN</name>
<feature type="compositionally biased region" description="Low complexity" evidence="1">
    <location>
        <begin position="471"/>
        <end position="486"/>
    </location>
</feature>
<keyword evidence="3" id="KW-1185">Reference proteome</keyword>
<dbReference type="EMBL" id="JAKFHA010000001">
    <property type="protein sequence ID" value="MCF2526029.1"/>
    <property type="molecule type" value="Genomic_DNA"/>
</dbReference>
<gene>
    <name evidence="2" type="ORF">LZ495_02155</name>
</gene>
<organism evidence="2 3">
    <name type="scientific">Yinghuangia soli</name>
    <dbReference type="NCBI Taxonomy" id="2908204"/>
    <lineage>
        <taxon>Bacteria</taxon>
        <taxon>Bacillati</taxon>
        <taxon>Actinomycetota</taxon>
        <taxon>Actinomycetes</taxon>
        <taxon>Kitasatosporales</taxon>
        <taxon>Streptomycetaceae</taxon>
        <taxon>Yinghuangia</taxon>
    </lineage>
</organism>
<dbReference type="Gene3D" id="3.40.50.300">
    <property type="entry name" value="P-loop containing nucleotide triphosphate hydrolases"/>
    <property type="match status" value="1"/>
</dbReference>
<accession>A0AA41PW72</accession>
<feature type="compositionally biased region" description="Low complexity" evidence="1">
    <location>
        <begin position="710"/>
        <end position="729"/>
    </location>
</feature>
<feature type="region of interest" description="Disordered" evidence="1">
    <location>
        <begin position="696"/>
        <end position="732"/>
    </location>
</feature>
<dbReference type="Proteomes" id="UP001165378">
    <property type="component" value="Unassembled WGS sequence"/>
</dbReference>
<reference evidence="2" key="1">
    <citation type="submission" date="2022-01" db="EMBL/GenBank/DDBJ databases">
        <title>Genome-Based Taxonomic Classification of the Phylum Actinobacteria.</title>
        <authorList>
            <person name="Gao Y."/>
        </authorList>
    </citation>
    <scope>NUCLEOTIDE SEQUENCE</scope>
    <source>
        <strain evidence="2">KLBMP 8922</strain>
    </source>
</reference>